<reference evidence="2 3" key="1">
    <citation type="journal article" date="2023" name="Life. Sci Alliance">
        <title>Evolutionary insights into 3D genome organization and epigenetic landscape of Vigna mungo.</title>
        <authorList>
            <person name="Junaid A."/>
            <person name="Singh B."/>
            <person name="Bhatia S."/>
        </authorList>
    </citation>
    <scope>NUCLEOTIDE SEQUENCE [LARGE SCALE GENOMIC DNA]</scope>
    <source>
        <strain evidence="2">Urdbean</strain>
    </source>
</reference>
<name>A0AAQ3RLU4_VIGMU</name>
<feature type="compositionally biased region" description="Basic and acidic residues" evidence="1">
    <location>
        <begin position="58"/>
        <end position="69"/>
    </location>
</feature>
<dbReference type="AlphaFoldDB" id="A0AAQ3RLU4"/>
<dbReference type="EMBL" id="CP144692">
    <property type="protein sequence ID" value="WVY97677.1"/>
    <property type="molecule type" value="Genomic_DNA"/>
</dbReference>
<accession>A0AAQ3RLU4</accession>
<feature type="compositionally biased region" description="Polar residues" evidence="1">
    <location>
        <begin position="40"/>
        <end position="51"/>
    </location>
</feature>
<gene>
    <name evidence="2" type="ORF">V8G54_029828</name>
</gene>
<organism evidence="2 3">
    <name type="scientific">Vigna mungo</name>
    <name type="common">Black gram</name>
    <name type="synonym">Phaseolus mungo</name>
    <dbReference type="NCBI Taxonomy" id="3915"/>
    <lineage>
        <taxon>Eukaryota</taxon>
        <taxon>Viridiplantae</taxon>
        <taxon>Streptophyta</taxon>
        <taxon>Embryophyta</taxon>
        <taxon>Tracheophyta</taxon>
        <taxon>Spermatophyta</taxon>
        <taxon>Magnoliopsida</taxon>
        <taxon>eudicotyledons</taxon>
        <taxon>Gunneridae</taxon>
        <taxon>Pentapetalae</taxon>
        <taxon>rosids</taxon>
        <taxon>fabids</taxon>
        <taxon>Fabales</taxon>
        <taxon>Fabaceae</taxon>
        <taxon>Papilionoideae</taxon>
        <taxon>50 kb inversion clade</taxon>
        <taxon>NPAAA clade</taxon>
        <taxon>indigoferoid/millettioid clade</taxon>
        <taxon>Phaseoleae</taxon>
        <taxon>Vigna</taxon>
    </lineage>
</organism>
<feature type="region of interest" description="Disordered" evidence="1">
    <location>
        <begin position="1"/>
        <end position="98"/>
    </location>
</feature>
<sequence>MADEEQSQPQLWRRRQWCSLKRNAGNLKRNGDESTGEGSGDTNGLTTTEVATMNVGGDDPRQQSDKGTRSQEPQGAKEAVQQWPQRWGENGDGGATNAEVEVKKKDRVKKTIRESGGIVPEMLYYLCSSTNSVVRSTNAQLLHRFCKKARSFGLFSLYITVATRPFGQLLTRSLKQSRQYCL</sequence>
<dbReference type="Proteomes" id="UP001374535">
    <property type="component" value="Chromosome 9"/>
</dbReference>
<protein>
    <submittedName>
        <fullName evidence="2">Uncharacterized protein</fullName>
    </submittedName>
</protein>
<proteinExistence type="predicted"/>
<evidence type="ECO:0000313" key="2">
    <source>
        <dbReference type="EMBL" id="WVY97677.1"/>
    </source>
</evidence>
<evidence type="ECO:0000256" key="1">
    <source>
        <dbReference type="SAM" id="MobiDB-lite"/>
    </source>
</evidence>
<evidence type="ECO:0000313" key="3">
    <source>
        <dbReference type="Proteomes" id="UP001374535"/>
    </source>
</evidence>
<keyword evidence="3" id="KW-1185">Reference proteome</keyword>